<dbReference type="Gene3D" id="3.10.20.310">
    <property type="entry name" value="membrane protein fhac"/>
    <property type="match status" value="1"/>
</dbReference>
<dbReference type="InterPro" id="IPR013686">
    <property type="entry name" value="Polypept-transport_assoc_ShlB"/>
</dbReference>
<dbReference type="GO" id="GO:0046819">
    <property type="term" value="P:protein secretion by the type V secretion system"/>
    <property type="evidence" value="ECO:0007669"/>
    <property type="project" value="TreeGrafter"/>
</dbReference>
<dbReference type="GO" id="GO:0008320">
    <property type="term" value="F:protein transmembrane transporter activity"/>
    <property type="evidence" value="ECO:0007669"/>
    <property type="project" value="TreeGrafter"/>
</dbReference>
<dbReference type="Proteomes" id="UP000192934">
    <property type="component" value="Chromosome I"/>
</dbReference>
<dbReference type="Pfam" id="PF03865">
    <property type="entry name" value="ShlB"/>
    <property type="match status" value="1"/>
</dbReference>
<dbReference type="STRING" id="941907.SAMN06295910_1953"/>
<accession>A0A1X7GK23</accession>
<name>A0A1X7GK23_9SPHN</name>
<evidence type="ECO:0000256" key="3">
    <source>
        <dbReference type="ARBA" id="ARBA00023237"/>
    </source>
</evidence>
<dbReference type="OrthoDB" id="7486497at2"/>
<dbReference type="PANTHER" id="PTHR34597:SF6">
    <property type="entry name" value="BLR6126 PROTEIN"/>
    <property type="match status" value="1"/>
</dbReference>
<dbReference type="PANTHER" id="PTHR34597">
    <property type="entry name" value="SLR1661 PROTEIN"/>
    <property type="match status" value="1"/>
</dbReference>
<reference evidence="8" key="1">
    <citation type="submission" date="2017-04" db="EMBL/GenBank/DDBJ databases">
        <authorList>
            <person name="Varghese N."/>
            <person name="Submissions S."/>
        </authorList>
    </citation>
    <scope>NUCLEOTIDE SEQUENCE [LARGE SCALE GENOMIC DNA]</scope>
    <source>
        <strain evidence="8">Dd16</strain>
    </source>
</reference>
<dbReference type="RefSeq" id="WP_085218598.1">
    <property type="nucleotide sequence ID" value="NZ_LT840185.1"/>
</dbReference>
<keyword evidence="3" id="KW-0998">Cell outer membrane</keyword>
<organism evidence="7 8">
    <name type="scientific">Allosphingosinicella indica</name>
    <dbReference type="NCBI Taxonomy" id="941907"/>
    <lineage>
        <taxon>Bacteria</taxon>
        <taxon>Pseudomonadati</taxon>
        <taxon>Pseudomonadota</taxon>
        <taxon>Alphaproteobacteria</taxon>
        <taxon>Sphingomonadales</taxon>
        <taxon>Sphingomonadaceae</taxon>
        <taxon>Allosphingosinicella</taxon>
    </lineage>
</organism>
<feature type="domain" description="Polypeptide-transport-associated ShlB-type" evidence="6">
    <location>
        <begin position="77"/>
        <end position="149"/>
    </location>
</feature>
<keyword evidence="4" id="KW-0732">Signal</keyword>
<evidence type="ECO:0000259" key="6">
    <source>
        <dbReference type="Pfam" id="PF08479"/>
    </source>
</evidence>
<evidence type="ECO:0000259" key="5">
    <source>
        <dbReference type="Pfam" id="PF03865"/>
    </source>
</evidence>
<sequence>MKFVRRPKALVLAAAMASVASPLMAQAVPGNLAPTREEVERTEFRPTEAPRTRLTVEGDVERAPCPLAAPDYQNISFTVRDVSFNQLAGVPPELLRPAYAEYVGQTVPIATVCEIRDRAATILRREGYLAAVQVPPQEIENGNVRFDVLMAKIVQVQVRGDAGRSEGRIAGFLDAIKDMPVFNEREAERYLLLARDMPGYDIRMTLRPAGTQPGEVVAEVAVAYTPVEVDFNVQNYGSRDVGRFGGLLRAQFNGLTGLGDRTTIGFFSTADFEEQQVLQLAHEFGIGPDGLRLAGRFTYAWTDPSGNPALDIKSRTLLATAEMSYPFVRSQQGNLIGAAGLDFINQEIDILGTTLNRDKLRVAFVRLDFDATDPGSIGRTGNFSIAAPRWRAGGSLELRQGLDIFDATRFVPGAIIQPSRVPGDSTSTTIRGSAYAEYRVSPEISFWLSPRAQFSGDPLYAFEEFSAGNYTVGRGYDPGTIVGDSGVGLQAEIRGGAIVPQGANSLAFQPYAFFDAARVWNNDDGIPGSESLYSAGAGVRASWGDRARLDLSLAVPLKRAGLQTDRGDARVLLSFTTRLVPWSR</sequence>
<dbReference type="InterPro" id="IPR005565">
    <property type="entry name" value="Hemolysn_activator_HlyB_C"/>
</dbReference>
<dbReference type="AlphaFoldDB" id="A0A1X7GK23"/>
<dbReference type="GO" id="GO:0098046">
    <property type="term" value="C:type V protein secretion system complex"/>
    <property type="evidence" value="ECO:0007669"/>
    <property type="project" value="TreeGrafter"/>
</dbReference>
<gene>
    <name evidence="7" type="ORF">SAMN06295910_1953</name>
</gene>
<feature type="domain" description="Haemolysin activator HlyB C-terminal" evidence="5">
    <location>
        <begin position="224"/>
        <end position="540"/>
    </location>
</feature>
<dbReference type="Pfam" id="PF08479">
    <property type="entry name" value="POTRA_2"/>
    <property type="match status" value="1"/>
</dbReference>
<dbReference type="Gene3D" id="2.40.160.50">
    <property type="entry name" value="membrane protein fhac: a member of the omp85/tpsb transporter family"/>
    <property type="match status" value="1"/>
</dbReference>
<keyword evidence="1" id="KW-1134">Transmembrane beta strand</keyword>
<dbReference type="InterPro" id="IPR051544">
    <property type="entry name" value="TPS_OM_transporter"/>
</dbReference>
<keyword evidence="8" id="KW-1185">Reference proteome</keyword>
<proteinExistence type="predicted"/>
<evidence type="ECO:0000313" key="7">
    <source>
        <dbReference type="EMBL" id="SMF70831.1"/>
    </source>
</evidence>
<evidence type="ECO:0000313" key="8">
    <source>
        <dbReference type="Proteomes" id="UP000192934"/>
    </source>
</evidence>
<evidence type="ECO:0000256" key="1">
    <source>
        <dbReference type="ARBA" id="ARBA00022452"/>
    </source>
</evidence>
<dbReference type="EMBL" id="LT840185">
    <property type="protein sequence ID" value="SMF70831.1"/>
    <property type="molecule type" value="Genomic_DNA"/>
</dbReference>
<feature type="signal peptide" evidence="4">
    <location>
        <begin position="1"/>
        <end position="27"/>
    </location>
</feature>
<evidence type="ECO:0000256" key="2">
    <source>
        <dbReference type="ARBA" id="ARBA00022692"/>
    </source>
</evidence>
<feature type="chain" id="PRO_5012010456" evidence="4">
    <location>
        <begin position="28"/>
        <end position="584"/>
    </location>
</feature>
<keyword evidence="1" id="KW-0472">Membrane</keyword>
<protein>
    <submittedName>
        <fullName evidence="7">Hemolysin activation/secretion protein</fullName>
    </submittedName>
</protein>
<keyword evidence="2" id="KW-0812">Transmembrane</keyword>
<evidence type="ECO:0000256" key="4">
    <source>
        <dbReference type="SAM" id="SignalP"/>
    </source>
</evidence>